<name>A0A450U0V7_9GAMM</name>
<dbReference type="EMBL" id="CAADFE010000094">
    <property type="protein sequence ID" value="VFJ75964.1"/>
    <property type="molecule type" value="Genomic_DNA"/>
</dbReference>
<feature type="compositionally biased region" description="Polar residues" evidence="1">
    <location>
        <begin position="10"/>
        <end position="22"/>
    </location>
</feature>
<sequence>MVQMARIHFNPNSSEMNRNTARYTRARKFSHRSQAQS</sequence>
<reference evidence="2" key="1">
    <citation type="submission" date="2019-02" db="EMBL/GenBank/DDBJ databases">
        <authorList>
            <person name="Gruber-Vodicka R. H."/>
            <person name="Seah K. B. B."/>
        </authorList>
    </citation>
    <scope>NUCLEOTIDE SEQUENCE</scope>
    <source>
        <strain evidence="2">BECK_BZ131</strain>
    </source>
</reference>
<gene>
    <name evidence="2" type="ORF">BECKFW1821C_GA0114237_10948</name>
</gene>
<accession>A0A450U0V7</accession>
<organism evidence="2">
    <name type="scientific">Candidatus Kentrum sp. FW</name>
    <dbReference type="NCBI Taxonomy" id="2126338"/>
    <lineage>
        <taxon>Bacteria</taxon>
        <taxon>Pseudomonadati</taxon>
        <taxon>Pseudomonadota</taxon>
        <taxon>Gammaproteobacteria</taxon>
        <taxon>Candidatus Kentrum</taxon>
    </lineage>
</organism>
<proteinExistence type="predicted"/>
<evidence type="ECO:0000313" key="2">
    <source>
        <dbReference type="EMBL" id="VFJ75964.1"/>
    </source>
</evidence>
<evidence type="ECO:0000256" key="1">
    <source>
        <dbReference type="SAM" id="MobiDB-lite"/>
    </source>
</evidence>
<dbReference type="AlphaFoldDB" id="A0A450U0V7"/>
<feature type="region of interest" description="Disordered" evidence="1">
    <location>
        <begin position="1"/>
        <end position="37"/>
    </location>
</feature>
<protein>
    <submittedName>
        <fullName evidence="2">Uncharacterized protein</fullName>
    </submittedName>
</protein>